<evidence type="ECO:0008006" key="4">
    <source>
        <dbReference type="Google" id="ProtNLM"/>
    </source>
</evidence>
<sequence>MRADKSHALLWHGVFLFLLGLLTGLATGAMSNPRMGVSAHVEAVLNGMFLVVLGLLWHRLRLPAGWLTALFWLALYGAYVNWASTLAAAIFGTGRTTPIAGAGHHGAAWQENLVDAGLYSLSVAMLAVSVIVLFGLRPGADRPDEESPRHGEHPR</sequence>
<keyword evidence="3" id="KW-1185">Reference proteome</keyword>
<organism evidence="2 3">
    <name type="scientific">Mycolicibacter terrae</name>
    <dbReference type="NCBI Taxonomy" id="1788"/>
    <lineage>
        <taxon>Bacteria</taxon>
        <taxon>Bacillati</taxon>
        <taxon>Actinomycetota</taxon>
        <taxon>Actinomycetes</taxon>
        <taxon>Mycobacteriales</taxon>
        <taxon>Mycobacteriaceae</taxon>
        <taxon>Mycolicibacter</taxon>
    </lineage>
</organism>
<evidence type="ECO:0000313" key="3">
    <source>
        <dbReference type="Proteomes" id="UP000467636"/>
    </source>
</evidence>
<gene>
    <name evidence="2" type="ORF">MTER_09200</name>
</gene>
<feature type="transmembrane region" description="Helical" evidence="1">
    <location>
        <begin position="38"/>
        <end position="57"/>
    </location>
</feature>
<name>A0AAD1MH06_9MYCO</name>
<dbReference type="InterPro" id="IPR058965">
    <property type="entry name" value="SOI/HabA-like"/>
</dbReference>
<feature type="transmembrane region" description="Helical" evidence="1">
    <location>
        <begin position="69"/>
        <end position="91"/>
    </location>
</feature>
<evidence type="ECO:0000256" key="1">
    <source>
        <dbReference type="SAM" id="Phobius"/>
    </source>
</evidence>
<dbReference type="Proteomes" id="UP000467636">
    <property type="component" value="Chromosome"/>
</dbReference>
<dbReference type="EMBL" id="AP022564">
    <property type="protein sequence ID" value="BBX21509.1"/>
    <property type="molecule type" value="Genomic_DNA"/>
</dbReference>
<protein>
    <recommendedName>
        <fullName evidence="4">Hydrogenase</fullName>
    </recommendedName>
</protein>
<reference evidence="2 3" key="1">
    <citation type="journal article" date="2019" name="Emerg. Microbes Infect.">
        <title>Comprehensive subspecies identification of 175 nontuberculous mycobacteria species based on 7547 genomic profiles.</title>
        <authorList>
            <person name="Matsumoto Y."/>
            <person name="Kinjo T."/>
            <person name="Motooka D."/>
            <person name="Nabeya D."/>
            <person name="Jung N."/>
            <person name="Uechi K."/>
            <person name="Horii T."/>
            <person name="Iida T."/>
            <person name="Fujita J."/>
            <person name="Nakamura S."/>
        </authorList>
    </citation>
    <scope>NUCLEOTIDE SEQUENCE [LARGE SCALE GENOMIC DNA]</scope>
    <source>
        <strain evidence="2 3">JCM 12143</strain>
    </source>
</reference>
<dbReference type="AlphaFoldDB" id="A0AAD1MH06"/>
<proteinExistence type="predicted"/>
<evidence type="ECO:0000313" key="2">
    <source>
        <dbReference type="EMBL" id="BBX21509.1"/>
    </source>
</evidence>
<keyword evidence="1" id="KW-0472">Membrane</keyword>
<dbReference type="Pfam" id="PF26512">
    <property type="entry name" value="SOI"/>
    <property type="match status" value="1"/>
</dbReference>
<keyword evidence="1" id="KW-0812">Transmembrane</keyword>
<keyword evidence="1" id="KW-1133">Transmembrane helix</keyword>
<feature type="transmembrane region" description="Helical" evidence="1">
    <location>
        <begin position="116"/>
        <end position="136"/>
    </location>
</feature>
<accession>A0AAD1MH06</accession>
<dbReference type="RefSeq" id="WP_085259867.1">
    <property type="nucleotide sequence ID" value="NZ_AP022564.1"/>
</dbReference>